<name>A0A177DIK5_ALTAL</name>
<accession>A0A177DIK5</accession>
<sequence>MNTQKHRRTGFVLLMLPTQSMRQLPYGKCYQLTGFRNHQPGSSWSYLGPFGSYNRSSGRWKHYLNAWRQDYSLATAGPCQLTRFG</sequence>
<proteinExistence type="predicted"/>
<dbReference type="KEGG" id="aalt:CC77DRAFT_1021342"/>
<dbReference type="EMBL" id="KV441481">
    <property type="protein sequence ID" value="OAG19167.1"/>
    <property type="molecule type" value="Genomic_DNA"/>
</dbReference>
<reference evidence="1 2" key="1">
    <citation type="submission" date="2016-05" db="EMBL/GenBank/DDBJ databases">
        <title>Comparative analysis of secretome profiles of manganese(II)-oxidizing ascomycete fungi.</title>
        <authorList>
            <consortium name="DOE Joint Genome Institute"/>
            <person name="Zeiner C.A."/>
            <person name="Purvine S.O."/>
            <person name="Zink E.M."/>
            <person name="Wu S."/>
            <person name="Pasa-Tolic L."/>
            <person name="Chaput D.L."/>
            <person name="Haridas S."/>
            <person name="Grigoriev I.V."/>
            <person name="Santelli C.M."/>
            <person name="Hansel C.M."/>
        </authorList>
    </citation>
    <scope>NUCLEOTIDE SEQUENCE [LARGE SCALE GENOMIC DNA]</scope>
    <source>
        <strain evidence="1 2">SRC1lrK2f</strain>
    </source>
</reference>
<gene>
    <name evidence="1" type="ORF">CC77DRAFT_1021342</name>
</gene>
<dbReference type="AlphaFoldDB" id="A0A177DIK5"/>
<evidence type="ECO:0000313" key="2">
    <source>
        <dbReference type="Proteomes" id="UP000077248"/>
    </source>
</evidence>
<protein>
    <submittedName>
        <fullName evidence="1">Uncharacterized protein</fullName>
    </submittedName>
</protein>
<evidence type="ECO:0000313" key="1">
    <source>
        <dbReference type="EMBL" id="OAG19167.1"/>
    </source>
</evidence>
<dbReference type="VEuPathDB" id="FungiDB:CC77DRAFT_1021342"/>
<keyword evidence="2" id="KW-1185">Reference proteome</keyword>
<dbReference type="GeneID" id="29110838"/>
<dbReference type="Proteomes" id="UP000077248">
    <property type="component" value="Unassembled WGS sequence"/>
</dbReference>
<dbReference type="RefSeq" id="XP_018384588.1">
    <property type="nucleotide sequence ID" value="XM_018525244.1"/>
</dbReference>
<organism evidence="1 2">
    <name type="scientific">Alternaria alternata</name>
    <name type="common">Alternaria rot fungus</name>
    <name type="synonym">Torula alternata</name>
    <dbReference type="NCBI Taxonomy" id="5599"/>
    <lineage>
        <taxon>Eukaryota</taxon>
        <taxon>Fungi</taxon>
        <taxon>Dikarya</taxon>
        <taxon>Ascomycota</taxon>
        <taxon>Pezizomycotina</taxon>
        <taxon>Dothideomycetes</taxon>
        <taxon>Pleosporomycetidae</taxon>
        <taxon>Pleosporales</taxon>
        <taxon>Pleosporineae</taxon>
        <taxon>Pleosporaceae</taxon>
        <taxon>Alternaria</taxon>
        <taxon>Alternaria sect. Alternaria</taxon>
        <taxon>Alternaria alternata complex</taxon>
    </lineage>
</organism>